<feature type="transmembrane region" description="Helical" evidence="7">
    <location>
        <begin position="103"/>
        <end position="120"/>
    </location>
</feature>
<feature type="transmembrane region" description="Helical" evidence="7">
    <location>
        <begin position="188"/>
        <end position="206"/>
    </location>
</feature>
<feature type="transmembrane region" description="Helical" evidence="7">
    <location>
        <begin position="383"/>
        <end position="403"/>
    </location>
</feature>
<feature type="transmembrane region" description="Helical" evidence="7">
    <location>
        <begin position="354"/>
        <end position="377"/>
    </location>
</feature>
<evidence type="ECO:0000256" key="3">
    <source>
        <dbReference type="ARBA" id="ARBA00022692"/>
    </source>
</evidence>
<dbReference type="RefSeq" id="WP_006607287.1">
    <property type="nucleotide sequence ID" value="NZ_CP072931.1"/>
</dbReference>
<dbReference type="Gene3D" id="1.20.1250.20">
    <property type="entry name" value="MFS general substrate transporter like domains"/>
    <property type="match status" value="2"/>
</dbReference>
<evidence type="ECO:0000313" key="11">
    <source>
        <dbReference type="Proteomes" id="UP000009036"/>
    </source>
</evidence>
<accession>J1RY47</accession>
<dbReference type="InterPro" id="IPR050189">
    <property type="entry name" value="MFS_Efflux_Transporters"/>
</dbReference>
<gene>
    <name evidence="10" type="ORF">SU9_004305</name>
    <name evidence="9" type="ORF">SU9_28916</name>
</gene>
<evidence type="ECO:0000256" key="4">
    <source>
        <dbReference type="ARBA" id="ARBA00022989"/>
    </source>
</evidence>
<feature type="transmembrane region" description="Helical" evidence="7">
    <location>
        <begin position="297"/>
        <end position="314"/>
    </location>
</feature>
<dbReference type="InterPro" id="IPR011701">
    <property type="entry name" value="MFS"/>
</dbReference>
<feature type="transmembrane region" description="Helical" evidence="7">
    <location>
        <begin position="39"/>
        <end position="62"/>
    </location>
</feature>
<comment type="subcellular location">
    <subcellularLocation>
        <location evidence="1">Cell membrane</location>
        <topology evidence="1">Multi-pass membrane protein</topology>
    </subcellularLocation>
</comment>
<feature type="region of interest" description="Disordered" evidence="6">
    <location>
        <begin position="1"/>
        <end position="24"/>
    </location>
</feature>
<keyword evidence="2" id="KW-1003">Cell membrane</keyword>
<dbReference type="PATRIC" id="fig|1160718.3.peg.5851"/>
<feature type="transmembrane region" description="Helical" evidence="7">
    <location>
        <begin position="126"/>
        <end position="149"/>
    </location>
</feature>
<dbReference type="PROSITE" id="PS50850">
    <property type="entry name" value="MFS"/>
    <property type="match status" value="1"/>
</dbReference>
<dbReference type="Pfam" id="PF07690">
    <property type="entry name" value="MFS_1"/>
    <property type="match status" value="1"/>
</dbReference>
<dbReference type="InterPro" id="IPR020846">
    <property type="entry name" value="MFS_dom"/>
</dbReference>
<feature type="transmembrane region" description="Helical" evidence="7">
    <location>
        <begin position="264"/>
        <end position="285"/>
    </location>
</feature>
<dbReference type="AlphaFoldDB" id="J1RY47"/>
<reference evidence="9" key="1">
    <citation type="journal article" date="2012" name="J. Bacteriol.">
        <title>Genome Sequence of Streptomyces auratus Strain AGR0001, a Phoslactomycin-Producing Actinomycete.</title>
        <authorList>
            <person name="Han X."/>
            <person name="Li M."/>
            <person name="Ding Z."/>
            <person name="Zhao J."/>
            <person name="Ji K."/>
            <person name="Wen M."/>
            <person name="Lu T."/>
        </authorList>
    </citation>
    <scope>NUCLEOTIDE SEQUENCE [LARGE SCALE GENOMIC DNA]</scope>
    <source>
        <strain evidence="9">AGR0001</strain>
    </source>
</reference>
<sequence length="423" mass="43401">MTVPRRRGLTAPRGTAEAGSSDLSTRCDGPAFRRDRLTALGYTSLAAYAYCLYALAPFLTLLRRDLDFSYLVMSLHSTTFAAGSVLSGLFFTQALRRLGRHRLFWLSVIGTACGAALLAVGHTVAFTLAATALLGLTGPMLQTSSLALLSVHHSAHRDRALVEANATASLAAVLAPAVIGSLGGTDSGWRAGLALPVVAFVLLYALGRGRPLPDQGPAAGTVRQGRLPGRFWLRSAALGAAAGIEFGTVFYGAPLLVSRLDLSISHAATLMTLFAVGILIGRTAGSRLVNDQGRAPRLLTGSLLLTAAGLGIFWSSHAVVLSSAALLIAGAGVANLFPLSFSHAIAAAPDRSDLAAACNQLVVNSAIMAAPLALGALSDRVGVSSAFAVQAVLIVAALLLVTVDRRPAAAGGAGRDPLPADRG</sequence>
<dbReference type="OrthoDB" id="63630at2"/>
<dbReference type="STRING" id="1160718.SU9_28916"/>
<dbReference type="HOGENOM" id="CLU_041536_1_0_11"/>
<dbReference type="SUPFAM" id="SSF103473">
    <property type="entry name" value="MFS general substrate transporter"/>
    <property type="match status" value="1"/>
</dbReference>
<proteinExistence type="predicted"/>
<evidence type="ECO:0000256" key="6">
    <source>
        <dbReference type="SAM" id="MobiDB-lite"/>
    </source>
</evidence>
<name>J1RY47_9ACTN</name>
<dbReference type="PANTHER" id="PTHR43124">
    <property type="entry name" value="PURINE EFFLUX PUMP PBUE"/>
    <property type="match status" value="1"/>
</dbReference>
<evidence type="ECO:0000259" key="8">
    <source>
        <dbReference type="PROSITE" id="PS50850"/>
    </source>
</evidence>
<dbReference type="KEGG" id="sauh:SU9_004305"/>
<organism evidence="9">
    <name type="scientific">Streptomyces auratus AGR0001</name>
    <dbReference type="NCBI Taxonomy" id="1160718"/>
    <lineage>
        <taxon>Bacteria</taxon>
        <taxon>Bacillati</taxon>
        <taxon>Actinomycetota</taxon>
        <taxon>Actinomycetes</taxon>
        <taxon>Kitasatosporales</taxon>
        <taxon>Streptomycetaceae</taxon>
        <taxon>Streptomyces</taxon>
    </lineage>
</organism>
<keyword evidence="4 7" id="KW-1133">Transmembrane helix</keyword>
<feature type="transmembrane region" description="Helical" evidence="7">
    <location>
        <begin position="68"/>
        <end position="91"/>
    </location>
</feature>
<reference evidence="10" key="2">
    <citation type="submission" date="2021-04" db="EMBL/GenBank/DDBJ databases">
        <authorList>
            <person name="Wen M.-L."/>
            <person name="Han X.-L."/>
            <person name="Xiong J."/>
        </authorList>
    </citation>
    <scope>NUCLEOTIDE SEQUENCE</scope>
    <source>
        <strain evidence="10">AGR0001</strain>
    </source>
</reference>
<dbReference type="GO" id="GO:0022857">
    <property type="term" value="F:transmembrane transporter activity"/>
    <property type="evidence" value="ECO:0007669"/>
    <property type="project" value="InterPro"/>
</dbReference>
<evidence type="ECO:0000256" key="7">
    <source>
        <dbReference type="SAM" id="Phobius"/>
    </source>
</evidence>
<dbReference type="EMBL" id="CP072931">
    <property type="protein sequence ID" value="QTZ90785.1"/>
    <property type="molecule type" value="Genomic_DNA"/>
</dbReference>
<dbReference type="EMBL" id="AJGV01000182">
    <property type="protein sequence ID" value="EJJ03462.1"/>
    <property type="molecule type" value="Genomic_DNA"/>
</dbReference>
<evidence type="ECO:0000256" key="2">
    <source>
        <dbReference type="ARBA" id="ARBA00022475"/>
    </source>
</evidence>
<evidence type="ECO:0000313" key="9">
    <source>
        <dbReference type="EMBL" id="EJJ03462.1"/>
    </source>
</evidence>
<keyword evidence="3 7" id="KW-0812">Transmembrane</keyword>
<dbReference type="InterPro" id="IPR036259">
    <property type="entry name" value="MFS_trans_sf"/>
</dbReference>
<protein>
    <submittedName>
        <fullName evidence="10">MFS transporter</fullName>
    </submittedName>
    <submittedName>
        <fullName evidence="9">Major facilitator superfamily protein</fullName>
    </submittedName>
</protein>
<evidence type="ECO:0000256" key="1">
    <source>
        <dbReference type="ARBA" id="ARBA00004651"/>
    </source>
</evidence>
<feature type="transmembrane region" description="Helical" evidence="7">
    <location>
        <begin position="320"/>
        <end position="342"/>
    </location>
</feature>
<feature type="transmembrane region" description="Helical" evidence="7">
    <location>
        <begin position="161"/>
        <end position="182"/>
    </location>
</feature>
<feature type="domain" description="Major facilitator superfamily (MFS) profile" evidence="8">
    <location>
        <begin position="37"/>
        <end position="409"/>
    </location>
</feature>
<keyword evidence="5 7" id="KW-0472">Membrane</keyword>
<dbReference type="PANTHER" id="PTHR43124:SF3">
    <property type="entry name" value="CHLORAMPHENICOL EFFLUX PUMP RV0191"/>
    <property type="match status" value="1"/>
</dbReference>
<dbReference type="Proteomes" id="UP000009036">
    <property type="component" value="Chromosome"/>
</dbReference>
<evidence type="ECO:0000313" key="10">
    <source>
        <dbReference type="EMBL" id="QTZ90785.1"/>
    </source>
</evidence>
<dbReference type="GO" id="GO:0005886">
    <property type="term" value="C:plasma membrane"/>
    <property type="evidence" value="ECO:0007669"/>
    <property type="project" value="UniProtKB-SubCell"/>
</dbReference>
<feature type="transmembrane region" description="Helical" evidence="7">
    <location>
        <begin position="231"/>
        <end position="252"/>
    </location>
</feature>
<evidence type="ECO:0000256" key="5">
    <source>
        <dbReference type="ARBA" id="ARBA00023136"/>
    </source>
</evidence>
<dbReference type="eggNOG" id="COG2814">
    <property type="taxonomic scope" value="Bacteria"/>
</dbReference>
<keyword evidence="11" id="KW-1185">Reference proteome</keyword>